<dbReference type="InterPro" id="IPR012337">
    <property type="entry name" value="RNaseH-like_sf"/>
</dbReference>
<reference evidence="12" key="1">
    <citation type="submission" date="2015-01" db="EMBL/GenBank/DDBJ databases">
        <title>The Genome Sequence of Cryptococcus gattii CA1280.</title>
        <authorList>
            <consortium name="The Broad Institute Genomics Platform"/>
            <person name="Cuomo C."/>
            <person name="Litvintseva A."/>
            <person name="Chen Y."/>
            <person name="Heitman J."/>
            <person name="Sun S."/>
            <person name="Springer D."/>
            <person name="Dromer F."/>
            <person name="Young S."/>
            <person name="Zeng Q."/>
            <person name="Gargeya S."/>
            <person name="Abouelleil A."/>
            <person name="Alvarado L."/>
            <person name="Chapman S.B."/>
            <person name="Gainer-Dewar J."/>
            <person name="Goldberg J."/>
            <person name="Griggs A."/>
            <person name="Gujja S."/>
            <person name="Hansen M."/>
            <person name="Howarth C."/>
            <person name="Imamovic A."/>
            <person name="Larimer J."/>
            <person name="Murphy C."/>
            <person name="Naylor J."/>
            <person name="Pearson M."/>
            <person name="Priest M."/>
            <person name="Roberts A."/>
            <person name="Saif S."/>
            <person name="Shea T."/>
            <person name="Sykes S."/>
            <person name="Wortman J."/>
            <person name="Nusbaum C."/>
            <person name="Birren B."/>
        </authorList>
    </citation>
    <scope>NUCLEOTIDE SEQUENCE [LARGE SCALE GENOMIC DNA]</scope>
    <source>
        <strain evidence="12">CA1280</strain>
    </source>
</reference>
<dbReference type="PANTHER" id="PTHR12801:SF45">
    <property type="entry name" value="RNA EXONUCLEASE 4"/>
    <property type="match status" value="1"/>
</dbReference>
<evidence type="ECO:0000256" key="3">
    <source>
        <dbReference type="ARBA" id="ARBA00016937"/>
    </source>
</evidence>
<dbReference type="GO" id="GO:0003676">
    <property type="term" value="F:nucleic acid binding"/>
    <property type="evidence" value="ECO:0007669"/>
    <property type="project" value="InterPro"/>
</dbReference>
<feature type="compositionally biased region" description="Polar residues" evidence="10">
    <location>
        <begin position="27"/>
        <end position="45"/>
    </location>
</feature>
<keyword evidence="7" id="KW-0269">Exonuclease</keyword>
<organism evidence="12">
    <name type="scientific">Cryptococcus bacillisporus CA1280</name>
    <dbReference type="NCBI Taxonomy" id="1296109"/>
    <lineage>
        <taxon>Eukaryota</taxon>
        <taxon>Fungi</taxon>
        <taxon>Dikarya</taxon>
        <taxon>Basidiomycota</taxon>
        <taxon>Agaricomycotina</taxon>
        <taxon>Tremellomycetes</taxon>
        <taxon>Tremellales</taxon>
        <taxon>Cryptococcaceae</taxon>
        <taxon>Cryptococcus</taxon>
        <taxon>Cryptococcus gattii species complex</taxon>
    </lineage>
</organism>
<comment type="similarity">
    <text evidence="2">Belongs to the REXO4 family.</text>
</comment>
<dbReference type="GO" id="GO:0000027">
    <property type="term" value="P:ribosomal large subunit assembly"/>
    <property type="evidence" value="ECO:0007669"/>
    <property type="project" value="TreeGrafter"/>
</dbReference>
<dbReference type="CDD" id="cd06144">
    <property type="entry name" value="REX4_like"/>
    <property type="match status" value="1"/>
</dbReference>
<comment type="function">
    <text evidence="9">Exoribonuclease involved in ribosome biosynthesis. Involved in the processing of ITS1, the internal transcribed spacer localized between the 18S and 5.8S rRNAs.</text>
</comment>
<dbReference type="GO" id="GO:0008408">
    <property type="term" value="F:3'-5' exonuclease activity"/>
    <property type="evidence" value="ECO:0007669"/>
    <property type="project" value="InterPro"/>
</dbReference>
<dbReference type="OrthoDB" id="8191639at2759"/>
<evidence type="ECO:0000313" key="12">
    <source>
        <dbReference type="EMBL" id="KIR48718.1"/>
    </source>
</evidence>
<dbReference type="EMBL" id="KN847976">
    <property type="protein sequence ID" value="KIR48718.1"/>
    <property type="molecule type" value="Genomic_DNA"/>
</dbReference>
<proteinExistence type="inferred from homology"/>
<accession>A0A0D0UKK2</accession>
<feature type="domain" description="Exonuclease" evidence="11">
    <location>
        <begin position="140"/>
        <end position="301"/>
    </location>
</feature>
<keyword evidence="6" id="KW-0378">Hydrolase</keyword>
<gene>
    <name evidence="12" type="ORF">I312_01788</name>
</gene>
<keyword evidence="5" id="KW-0540">Nuclease</keyword>
<keyword evidence="8" id="KW-0539">Nucleus</keyword>
<evidence type="ECO:0000256" key="8">
    <source>
        <dbReference type="ARBA" id="ARBA00023242"/>
    </source>
</evidence>
<sequence>MDNKKASGQTVASSNWLQLQSTLSTITKGKTLSNPKASKSQYSQNSPSRPGSSSRIKRKSMHSQGIGQYIGRVEVASTANMTVSERLPSPSISQLRKGKVSSTEPCILLEASSDSPLLHELRHMVLGNHVLSENQREPGQYLAIDCEMVGVGPNGMENTLARVSIVNYHGAVILDTFVQPREPVTDYRTWISGVKQSDLLGAPQFEEVHRQVADLLHDKILVGHAIDNDLKVLMLTHPGPLTRDTQKHKPLQEIAKNKRPGLKKLSELLLGVQIQIGAHSSIVDARVTMALYRLHKKEWERSVWRQTEAYRSTSSINKPEDVLGKRGYDEKEVEDGEDAGRESMGKKKKKRGIGGSCQQFPGGGRKGISSGLDVIVRRNGKRVDENGRGDGSSHRKAGRGGMSTFTGGESWWELPAA</sequence>
<feature type="region of interest" description="Disordered" evidence="10">
    <location>
        <begin position="314"/>
        <end position="417"/>
    </location>
</feature>
<dbReference type="PANTHER" id="PTHR12801">
    <property type="entry name" value="RNA EXONUCLEASE REXO1 / RECO3 FAMILY MEMBER-RELATED"/>
    <property type="match status" value="1"/>
</dbReference>
<dbReference type="Pfam" id="PF00929">
    <property type="entry name" value="RNase_T"/>
    <property type="match status" value="1"/>
</dbReference>
<evidence type="ECO:0000256" key="9">
    <source>
        <dbReference type="ARBA" id="ARBA00025599"/>
    </source>
</evidence>
<protein>
    <recommendedName>
        <fullName evidence="3">RNA exonuclease 4</fullName>
    </recommendedName>
</protein>
<name>A0A0D0UKK2_CRYGA</name>
<evidence type="ECO:0000259" key="11">
    <source>
        <dbReference type="SMART" id="SM00479"/>
    </source>
</evidence>
<evidence type="ECO:0000256" key="7">
    <source>
        <dbReference type="ARBA" id="ARBA00022839"/>
    </source>
</evidence>
<feature type="compositionally biased region" description="Basic and acidic residues" evidence="10">
    <location>
        <begin position="318"/>
        <end position="330"/>
    </location>
</feature>
<feature type="region of interest" description="Disordered" evidence="10">
    <location>
        <begin position="27"/>
        <end position="64"/>
    </location>
</feature>
<evidence type="ECO:0000256" key="6">
    <source>
        <dbReference type="ARBA" id="ARBA00022801"/>
    </source>
</evidence>
<keyword evidence="4" id="KW-0698">rRNA processing</keyword>
<dbReference type="InterPro" id="IPR013520">
    <property type="entry name" value="Ribonucl_H"/>
</dbReference>
<dbReference type="HOGENOM" id="CLU_022453_6_0_1"/>
<feature type="compositionally biased region" description="Basic and acidic residues" evidence="10">
    <location>
        <begin position="381"/>
        <end position="393"/>
    </location>
</feature>
<dbReference type="GO" id="GO:0005634">
    <property type="term" value="C:nucleus"/>
    <property type="evidence" value="ECO:0007669"/>
    <property type="project" value="UniProtKB-SubCell"/>
</dbReference>
<dbReference type="GO" id="GO:0006364">
    <property type="term" value="P:rRNA processing"/>
    <property type="evidence" value="ECO:0007669"/>
    <property type="project" value="UniProtKB-KW"/>
</dbReference>
<dbReference type="FunFam" id="3.30.420.10:FF:000007">
    <property type="entry name" value="Interferon-stimulated exonuclease gene 20"/>
    <property type="match status" value="1"/>
</dbReference>
<dbReference type="Gene3D" id="3.30.420.10">
    <property type="entry name" value="Ribonuclease H-like superfamily/Ribonuclease H"/>
    <property type="match status" value="1"/>
</dbReference>
<evidence type="ECO:0000256" key="5">
    <source>
        <dbReference type="ARBA" id="ARBA00022722"/>
    </source>
</evidence>
<evidence type="ECO:0000256" key="10">
    <source>
        <dbReference type="SAM" id="MobiDB-lite"/>
    </source>
</evidence>
<dbReference type="SUPFAM" id="SSF53098">
    <property type="entry name" value="Ribonuclease H-like"/>
    <property type="match status" value="1"/>
</dbReference>
<evidence type="ECO:0000256" key="2">
    <source>
        <dbReference type="ARBA" id="ARBA00010489"/>
    </source>
</evidence>
<dbReference type="InterPro" id="IPR036397">
    <property type="entry name" value="RNaseH_sf"/>
</dbReference>
<dbReference type="SMART" id="SM00479">
    <property type="entry name" value="EXOIII"/>
    <property type="match status" value="1"/>
</dbReference>
<evidence type="ECO:0000256" key="1">
    <source>
        <dbReference type="ARBA" id="ARBA00004123"/>
    </source>
</evidence>
<comment type="subcellular location">
    <subcellularLocation>
        <location evidence="1">Nucleus</location>
    </subcellularLocation>
</comment>
<dbReference type="InterPro" id="IPR047021">
    <property type="entry name" value="REXO1/3/4-like"/>
</dbReference>
<dbReference type="InterPro" id="IPR037431">
    <property type="entry name" value="REX4_DEDDh_dom"/>
</dbReference>
<dbReference type="AlphaFoldDB" id="A0A0D0UKK2"/>
<evidence type="ECO:0000256" key="4">
    <source>
        <dbReference type="ARBA" id="ARBA00022552"/>
    </source>
</evidence>